<dbReference type="AlphaFoldDB" id="A0A9J7BFB6"/>
<dbReference type="RefSeq" id="WP_260790554.1">
    <property type="nucleotide sequence ID" value="NZ_CP093313.1"/>
</dbReference>
<evidence type="ECO:0000259" key="1">
    <source>
        <dbReference type="Pfam" id="PF25183"/>
    </source>
</evidence>
<keyword evidence="3" id="KW-1185">Reference proteome</keyword>
<dbReference type="KEGG" id="orp:MOP44_14015"/>
<dbReference type="EMBL" id="CP093313">
    <property type="protein sequence ID" value="UWZ81700.1"/>
    <property type="molecule type" value="Genomic_DNA"/>
</dbReference>
<dbReference type="Pfam" id="PF25183">
    <property type="entry name" value="OMP_b-brl_4"/>
    <property type="match status" value="1"/>
</dbReference>
<protein>
    <recommendedName>
        <fullName evidence="1">TonB-dependent transporter Oar-like beta-barrel domain-containing protein</fullName>
    </recommendedName>
</protein>
<proteinExistence type="predicted"/>
<accession>A0A9J7BFB6</accession>
<organism evidence="2 3">
    <name type="scientific">Occallatibacter riparius</name>
    <dbReference type="NCBI Taxonomy" id="1002689"/>
    <lineage>
        <taxon>Bacteria</taxon>
        <taxon>Pseudomonadati</taxon>
        <taxon>Acidobacteriota</taxon>
        <taxon>Terriglobia</taxon>
        <taxon>Terriglobales</taxon>
        <taxon>Acidobacteriaceae</taxon>
        <taxon>Occallatibacter</taxon>
    </lineage>
</organism>
<reference evidence="2" key="1">
    <citation type="submission" date="2021-04" db="EMBL/GenBank/DDBJ databases">
        <title>Phylogenetic analysis of Acidobacteriaceae.</title>
        <authorList>
            <person name="Qiu L."/>
            <person name="Zhang Q."/>
        </authorList>
    </citation>
    <scope>NUCLEOTIDE SEQUENCE</scope>
    <source>
        <strain evidence="2">DSM 25168</strain>
    </source>
</reference>
<feature type="domain" description="TonB-dependent transporter Oar-like beta-barrel" evidence="1">
    <location>
        <begin position="17"/>
        <end position="140"/>
    </location>
</feature>
<dbReference type="InterPro" id="IPR057601">
    <property type="entry name" value="Oar-like_b-barrel"/>
</dbReference>
<gene>
    <name evidence="2" type="ORF">MOP44_14015</name>
</gene>
<name>A0A9J7BFB6_9BACT</name>
<dbReference type="Proteomes" id="UP001059380">
    <property type="component" value="Chromosome"/>
</dbReference>
<sequence>MSTDLDYSAAGALRDVTNTPYEQSLSFGVEQQLPWSLLFNLLYAGKKGTHFFFSSANWINHLGVGVESLPTGEKGALTNYVDNPLAGVITDPGSDLYYDQVPAYYLQLPYPQFPWGVSVEPPPIANSTYHALQATLEKRYLFRQSTPSIWRTPEVLCRDRDGRPLVSRSE</sequence>
<evidence type="ECO:0000313" key="2">
    <source>
        <dbReference type="EMBL" id="UWZ81700.1"/>
    </source>
</evidence>
<evidence type="ECO:0000313" key="3">
    <source>
        <dbReference type="Proteomes" id="UP001059380"/>
    </source>
</evidence>